<dbReference type="STRING" id="35722.A0A0B7MMK8"/>
<dbReference type="EMBL" id="LN718954">
    <property type="protein sequence ID" value="CEP07026.1"/>
    <property type="molecule type" value="Genomic_DNA"/>
</dbReference>
<keyword evidence="3" id="KW-1185">Reference proteome</keyword>
<feature type="compositionally biased region" description="Basic and acidic residues" evidence="1">
    <location>
        <begin position="565"/>
        <end position="574"/>
    </location>
</feature>
<feature type="region of interest" description="Disordered" evidence="1">
    <location>
        <begin position="526"/>
        <end position="574"/>
    </location>
</feature>
<evidence type="ECO:0000256" key="1">
    <source>
        <dbReference type="SAM" id="MobiDB-lite"/>
    </source>
</evidence>
<feature type="region of interest" description="Disordered" evidence="1">
    <location>
        <begin position="449"/>
        <end position="485"/>
    </location>
</feature>
<feature type="compositionally biased region" description="Low complexity" evidence="1">
    <location>
        <begin position="541"/>
        <end position="550"/>
    </location>
</feature>
<evidence type="ECO:0000313" key="3">
    <source>
        <dbReference type="Proteomes" id="UP000054107"/>
    </source>
</evidence>
<dbReference type="OrthoDB" id="2418056at2759"/>
<dbReference type="AlphaFoldDB" id="A0A0B7MMK8"/>
<feature type="compositionally biased region" description="Polar residues" evidence="1">
    <location>
        <begin position="470"/>
        <end position="480"/>
    </location>
</feature>
<evidence type="ECO:0000313" key="2">
    <source>
        <dbReference type="EMBL" id="CEP07026.1"/>
    </source>
</evidence>
<feature type="region of interest" description="Disordered" evidence="1">
    <location>
        <begin position="326"/>
        <end position="359"/>
    </location>
</feature>
<name>A0A0B7MMK8_9FUNG</name>
<dbReference type="Proteomes" id="UP000054107">
    <property type="component" value="Unassembled WGS sequence"/>
</dbReference>
<feature type="compositionally biased region" description="Basic and acidic residues" evidence="1">
    <location>
        <begin position="526"/>
        <end position="535"/>
    </location>
</feature>
<sequence length="574" mass="65035">MFHHVSRTSAYQDLLKAAVDLNPKDDYFNFANTVMKGEAKTSSQYITQKKKKPLIIDAIVLFNDSHFYSEEYWRVRDEEEINQTARRIEKRAHEALEQIADNVFDSIVDSSKRIHAQQHQQQKVSLHSPTTMIPGLQILYIDDDGVKTMLDKELLKGPGQQTTLESQHSSSSVTLILTSLNQANPNFYTYRSIKRFNLPENEGFEIFTHADLNFVETMGNHLTIEDYLDPRPPVSIEVLLQEQEEELDQYYGQTDDEDGYHGPKKTSGPLDLNLENTTASFFVEEDAQFLSEHRISAILDDCRKIHYWHQSLLFVTCQKNNPYKVRLQKSSAKRRTRKQSREIPLSSSPQELSSITNTSKPYNSSMISLSASSSSSIASASFPSITHKSEEFVMEHQVTVEKAEPVSPTNAVVPSLSSLSLGNYSTPTNSQYKQPQRKQKHTEFPTTTLSRVPKQPLPPPLHTIPKPQTSASSSTYTQHRSSGRRLSLVTTAQTILGDKPHNFTEKLVFIKRNIIMSFDSDEDEDHYYHADREKTGPAGKSNRNSSSSASLPPPSPPRSSSMTRDSVDKRLFSD</sequence>
<feature type="compositionally biased region" description="Polar residues" evidence="1">
    <location>
        <begin position="345"/>
        <end position="359"/>
    </location>
</feature>
<organism evidence="2 3">
    <name type="scientific">Parasitella parasitica</name>
    <dbReference type="NCBI Taxonomy" id="35722"/>
    <lineage>
        <taxon>Eukaryota</taxon>
        <taxon>Fungi</taxon>
        <taxon>Fungi incertae sedis</taxon>
        <taxon>Mucoromycota</taxon>
        <taxon>Mucoromycotina</taxon>
        <taxon>Mucoromycetes</taxon>
        <taxon>Mucorales</taxon>
        <taxon>Mucorineae</taxon>
        <taxon>Mucoraceae</taxon>
        <taxon>Parasitella</taxon>
    </lineage>
</organism>
<reference evidence="2 3" key="1">
    <citation type="submission" date="2014-09" db="EMBL/GenBank/DDBJ databases">
        <authorList>
            <person name="Ellenberger Sabrina"/>
        </authorList>
    </citation>
    <scope>NUCLEOTIDE SEQUENCE [LARGE SCALE GENOMIC DNA]</scope>
    <source>
        <strain evidence="2 3">CBS 412.66</strain>
    </source>
</reference>
<protein>
    <submittedName>
        <fullName evidence="2">Uncharacterized protein</fullName>
    </submittedName>
</protein>
<gene>
    <name evidence="2" type="primary">PARPA_00295.1 scaffold 610</name>
</gene>
<accession>A0A0B7MMK8</accession>
<proteinExistence type="predicted"/>